<proteinExistence type="predicted"/>
<sequence length="160" mass="17835">MRANCWLFIWVLPNRCLARIVVEGPPYDWASSEFACYPPVFPPQIPYRSLGISTHPTSIFGEPCGCHDIPNIRSVPSLGYYRMPRDGVLGSINYSRRSRATPAMLLSLRMDACSASGTLCLIRHARISGPDWYPAEVRRVLKSEKTPAIFAGPNNPPLSE</sequence>
<feature type="signal peptide" evidence="1">
    <location>
        <begin position="1"/>
        <end position="18"/>
    </location>
</feature>
<evidence type="ECO:0000313" key="2">
    <source>
        <dbReference type="EMBL" id="VEL09880.1"/>
    </source>
</evidence>
<evidence type="ECO:0000256" key="1">
    <source>
        <dbReference type="SAM" id="SignalP"/>
    </source>
</evidence>
<keyword evidence="3" id="KW-1185">Reference proteome</keyword>
<dbReference type="AlphaFoldDB" id="A0A448WEP4"/>
<protein>
    <recommendedName>
        <fullName evidence="4">Secreted protein</fullName>
    </recommendedName>
</protein>
<name>A0A448WEP4_9PLAT</name>
<organism evidence="2 3">
    <name type="scientific">Protopolystoma xenopodis</name>
    <dbReference type="NCBI Taxonomy" id="117903"/>
    <lineage>
        <taxon>Eukaryota</taxon>
        <taxon>Metazoa</taxon>
        <taxon>Spiralia</taxon>
        <taxon>Lophotrochozoa</taxon>
        <taxon>Platyhelminthes</taxon>
        <taxon>Monogenea</taxon>
        <taxon>Polyopisthocotylea</taxon>
        <taxon>Polystomatidea</taxon>
        <taxon>Polystomatidae</taxon>
        <taxon>Protopolystoma</taxon>
    </lineage>
</organism>
<dbReference type="EMBL" id="CAAALY010007485">
    <property type="protein sequence ID" value="VEL09880.1"/>
    <property type="molecule type" value="Genomic_DNA"/>
</dbReference>
<comment type="caution">
    <text evidence="2">The sequence shown here is derived from an EMBL/GenBank/DDBJ whole genome shotgun (WGS) entry which is preliminary data.</text>
</comment>
<evidence type="ECO:0000313" key="3">
    <source>
        <dbReference type="Proteomes" id="UP000784294"/>
    </source>
</evidence>
<accession>A0A448WEP4</accession>
<feature type="chain" id="PRO_5019197946" description="Secreted protein" evidence="1">
    <location>
        <begin position="19"/>
        <end position="160"/>
    </location>
</feature>
<reference evidence="2" key="1">
    <citation type="submission" date="2018-11" db="EMBL/GenBank/DDBJ databases">
        <authorList>
            <consortium name="Pathogen Informatics"/>
        </authorList>
    </citation>
    <scope>NUCLEOTIDE SEQUENCE</scope>
</reference>
<evidence type="ECO:0008006" key="4">
    <source>
        <dbReference type="Google" id="ProtNLM"/>
    </source>
</evidence>
<dbReference type="Proteomes" id="UP000784294">
    <property type="component" value="Unassembled WGS sequence"/>
</dbReference>
<keyword evidence="1" id="KW-0732">Signal</keyword>
<gene>
    <name evidence="2" type="ORF">PXEA_LOCUS3320</name>
</gene>